<gene>
    <name evidence="1" type="ORF">NCTC10797_00165</name>
</gene>
<dbReference type="Proteomes" id="UP000290439">
    <property type="component" value="Chromosome"/>
</dbReference>
<dbReference type="RefSeq" id="WP_130915584.1">
    <property type="nucleotide sequence ID" value="NZ_JARWOB010000019.1"/>
</dbReference>
<dbReference type="AlphaFoldDB" id="A0A4U8VS74"/>
<evidence type="ECO:0008006" key="3">
    <source>
        <dbReference type="Google" id="ProtNLM"/>
    </source>
</evidence>
<dbReference type="EMBL" id="LR215973">
    <property type="protein sequence ID" value="VFA96416.1"/>
    <property type="molecule type" value="Genomic_DNA"/>
</dbReference>
<evidence type="ECO:0000313" key="2">
    <source>
        <dbReference type="Proteomes" id="UP000290439"/>
    </source>
</evidence>
<protein>
    <recommendedName>
        <fullName evidence="3">D-alanyl-D-alanine carboxypeptidase</fullName>
    </recommendedName>
</protein>
<proteinExistence type="predicted"/>
<reference evidence="1 2" key="1">
    <citation type="submission" date="2019-02" db="EMBL/GenBank/DDBJ databases">
        <authorList>
            <consortium name="Pathogen Informatics"/>
        </authorList>
    </citation>
    <scope>NUCLEOTIDE SEQUENCE [LARGE SCALE GENOMIC DNA]</scope>
    <source>
        <strain evidence="1 2">3012STDY6756504</strain>
    </source>
</reference>
<name>A0A4U8VS74_9NOCA</name>
<sequence length="132" mass="13056">MTITIALTDQDKATLRTAAYGAVALLAAAGAPHKAVAQGTTALSSATGLTGHILSAKSRDIRLPGKTAAELADHVLPALTAAMATLASQPGEAANFRDTILIAIEAATSSRKAAPTPAVTAMAAKIAAALDA</sequence>
<evidence type="ECO:0000313" key="1">
    <source>
        <dbReference type="EMBL" id="VFA96416.1"/>
    </source>
</evidence>
<organism evidence="1 2">
    <name type="scientific">Nocardia cyriacigeorgica</name>
    <dbReference type="NCBI Taxonomy" id="135487"/>
    <lineage>
        <taxon>Bacteria</taxon>
        <taxon>Bacillati</taxon>
        <taxon>Actinomycetota</taxon>
        <taxon>Actinomycetes</taxon>
        <taxon>Mycobacteriales</taxon>
        <taxon>Nocardiaceae</taxon>
        <taxon>Nocardia</taxon>
    </lineage>
</organism>
<accession>A0A4U8VS74</accession>